<protein>
    <submittedName>
        <fullName evidence="2">Uncharacterized protein</fullName>
    </submittedName>
</protein>
<feature type="compositionally biased region" description="Polar residues" evidence="1">
    <location>
        <begin position="126"/>
        <end position="138"/>
    </location>
</feature>
<gene>
    <name evidence="2" type="ORF">PGQ11_011389</name>
</gene>
<feature type="compositionally biased region" description="Polar residues" evidence="1">
    <location>
        <begin position="44"/>
        <end position="54"/>
    </location>
</feature>
<feature type="compositionally biased region" description="Polar residues" evidence="1">
    <location>
        <begin position="1"/>
        <end position="37"/>
    </location>
</feature>
<keyword evidence="3" id="KW-1185">Reference proteome</keyword>
<accession>A0ABR2I001</accession>
<dbReference type="EMBL" id="JAPCWZ010000007">
    <property type="protein sequence ID" value="KAK8855477.1"/>
    <property type="molecule type" value="Genomic_DNA"/>
</dbReference>
<comment type="caution">
    <text evidence="2">The sequence shown here is derived from an EMBL/GenBank/DDBJ whole genome shotgun (WGS) entry which is preliminary data.</text>
</comment>
<sequence>MSKAPSTTPSKATSQAPSKAPSQAPSRTPSQAPSQAPSKAPSRALSQSPSSLAETSAPPRAPNYQKPSVATIVEDAVSIDASPNPTTFVSASQGLHVRTSAASTANAATPSRVESWVAATSSALRASHAPTQSSSSRAETAYAPSLAPGWPTSRTMQASAIARSRAPTAAAAANTRGSFAGVPVVPPTIAVARPTTTSSSMATVVPVGAAADVDDTAAPATIISTATGVPIASKWTSTADIEAATRQVNYELLGAEERRMQDKWAKKKADEFAPCPMNFAWMRHETLSDLMLAQGEPGLYSTVLPWGSDPAQYMPPWNEGQIPYPYYGPIKPLGWDDRGKQWIYPDMC</sequence>
<evidence type="ECO:0000313" key="2">
    <source>
        <dbReference type="EMBL" id="KAK8855477.1"/>
    </source>
</evidence>
<feature type="region of interest" description="Disordered" evidence="1">
    <location>
        <begin position="1"/>
        <end position="68"/>
    </location>
</feature>
<evidence type="ECO:0000256" key="1">
    <source>
        <dbReference type="SAM" id="MobiDB-lite"/>
    </source>
</evidence>
<feature type="region of interest" description="Disordered" evidence="1">
    <location>
        <begin position="126"/>
        <end position="150"/>
    </location>
</feature>
<proteinExistence type="predicted"/>
<organism evidence="2 3">
    <name type="scientific">Apiospora arundinis</name>
    <dbReference type="NCBI Taxonomy" id="335852"/>
    <lineage>
        <taxon>Eukaryota</taxon>
        <taxon>Fungi</taxon>
        <taxon>Dikarya</taxon>
        <taxon>Ascomycota</taxon>
        <taxon>Pezizomycotina</taxon>
        <taxon>Sordariomycetes</taxon>
        <taxon>Xylariomycetidae</taxon>
        <taxon>Amphisphaeriales</taxon>
        <taxon>Apiosporaceae</taxon>
        <taxon>Apiospora</taxon>
    </lineage>
</organism>
<evidence type="ECO:0000313" key="3">
    <source>
        <dbReference type="Proteomes" id="UP001390339"/>
    </source>
</evidence>
<dbReference type="Proteomes" id="UP001390339">
    <property type="component" value="Unassembled WGS sequence"/>
</dbReference>
<name>A0ABR2I001_9PEZI</name>
<reference evidence="2 3" key="1">
    <citation type="journal article" date="2024" name="IMA Fungus">
        <title>Apiospora arundinis, a panoply of carbohydrate-active enzymes and secondary metabolites.</title>
        <authorList>
            <person name="Sorensen T."/>
            <person name="Petersen C."/>
            <person name="Muurmann A.T."/>
            <person name="Christiansen J.V."/>
            <person name="Brundto M.L."/>
            <person name="Overgaard C.K."/>
            <person name="Boysen A.T."/>
            <person name="Wollenberg R.D."/>
            <person name="Larsen T.O."/>
            <person name="Sorensen J.L."/>
            <person name="Nielsen K.L."/>
            <person name="Sondergaard T.E."/>
        </authorList>
    </citation>
    <scope>NUCLEOTIDE SEQUENCE [LARGE SCALE GENOMIC DNA]</scope>
    <source>
        <strain evidence="2 3">AAU 773</strain>
    </source>
</reference>